<protein>
    <submittedName>
        <fullName evidence="2">Sedlin</fullName>
    </submittedName>
</protein>
<gene>
    <name evidence="2" type="ORF">P168DRAFT_272228</name>
</gene>
<dbReference type="Proteomes" id="UP000234254">
    <property type="component" value="Unassembled WGS sequence"/>
</dbReference>
<dbReference type="Pfam" id="PF04628">
    <property type="entry name" value="Sedlin_N"/>
    <property type="match status" value="1"/>
</dbReference>
<name>A0A2I1CYN9_ASPC2</name>
<dbReference type="CDD" id="cd14825">
    <property type="entry name" value="TRAPPC2_sedlin"/>
    <property type="match status" value="1"/>
</dbReference>
<organism evidence="2 3">
    <name type="scientific">Aspergillus campestris (strain IBT 28561)</name>
    <dbReference type="NCBI Taxonomy" id="1392248"/>
    <lineage>
        <taxon>Eukaryota</taxon>
        <taxon>Fungi</taxon>
        <taxon>Dikarya</taxon>
        <taxon>Ascomycota</taxon>
        <taxon>Pezizomycotina</taxon>
        <taxon>Eurotiomycetes</taxon>
        <taxon>Eurotiomycetidae</taxon>
        <taxon>Eurotiales</taxon>
        <taxon>Aspergillaceae</taxon>
        <taxon>Aspergillus</taxon>
        <taxon>Aspergillus subgen. Circumdati</taxon>
    </lineage>
</organism>
<dbReference type="EMBL" id="MSFM01000009">
    <property type="protein sequence ID" value="PKY02747.1"/>
    <property type="molecule type" value="Genomic_DNA"/>
</dbReference>
<dbReference type="VEuPathDB" id="FungiDB:P168DRAFT_272228"/>
<sequence>MSYYFTILSPTDAPLFNIAFGTSKSGGDGIARFRFPDTAQYMNQFIIHSSLDIVEEAQWMNGNMYLKHIDTYPPAAAFISAFLAPSGARFLLLHQPPQLPTAGSAAAASTGAPGAAAPGTGSVSSSSGASSLLGSSFAATASSSRTSSSSIAANPTSPQTEEAVRQFMSEVYENYVKTVMSPFYRQGMEIRSPVFRGRVNAAGKKWL</sequence>
<evidence type="ECO:0000313" key="3">
    <source>
        <dbReference type="Proteomes" id="UP000234254"/>
    </source>
</evidence>
<reference evidence="2" key="1">
    <citation type="submission" date="2016-12" db="EMBL/GenBank/DDBJ databases">
        <title>The genomes of Aspergillus section Nigri reveals drivers in fungal speciation.</title>
        <authorList>
            <consortium name="DOE Joint Genome Institute"/>
            <person name="Vesth T.C."/>
            <person name="Nybo J."/>
            <person name="Theobald S."/>
            <person name="Brandl J."/>
            <person name="Frisvad J.C."/>
            <person name="Nielsen K.F."/>
            <person name="Lyhne E.K."/>
            <person name="Kogle M.E."/>
            <person name="Kuo A."/>
            <person name="Riley R."/>
            <person name="Clum A."/>
            <person name="Nolan M."/>
            <person name="Lipzen A."/>
            <person name="Salamov A."/>
            <person name="Henrissat B."/>
            <person name="Wiebenga A."/>
            <person name="De vries R.P."/>
            <person name="Grigoriev I.V."/>
            <person name="Mortensen U.H."/>
            <person name="Andersen M.R."/>
            <person name="Baker S.E."/>
        </authorList>
    </citation>
    <scope>NUCLEOTIDE SEQUENCE</scope>
    <source>
        <strain evidence="2">IBT 28561</strain>
    </source>
</reference>
<dbReference type="AlphaFoldDB" id="A0A2I1CYN9"/>
<dbReference type="PANTHER" id="PTHR12403">
    <property type="entry name" value="TRAFFICKING PROTEIN PARTICLE COMPLEX SUBUNIT 2"/>
    <property type="match status" value="1"/>
</dbReference>
<feature type="region of interest" description="Disordered" evidence="1">
    <location>
        <begin position="102"/>
        <end position="121"/>
    </location>
</feature>
<accession>A0A2I1CYN9</accession>
<dbReference type="OrthoDB" id="10252102at2759"/>
<keyword evidence="3" id="KW-1185">Reference proteome</keyword>
<dbReference type="RefSeq" id="XP_024691341.1">
    <property type="nucleotide sequence ID" value="XM_024835307.1"/>
</dbReference>
<comment type="caution">
    <text evidence="2">The sequence shown here is derived from an EMBL/GenBank/DDBJ whole genome shotgun (WGS) entry which is preliminary data.</text>
</comment>
<dbReference type="GO" id="GO:0005737">
    <property type="term" value="C:cytoplasm"/>
    <property type="evidence" value="ECO:0007669"/>
    <property type="project" value="GOC"/>
</dbReference>
<evidence type="ECO:0000256" key="1">
    <source>
        <dbReference type="SAM" id="MobiDB-lite"/>
    </source>
</evidence>
<evidence type="ECO:0000313" key="2">
    <source>
        <dbReference type="EMBL" id="PKY02747.1"/>
    </source>
</evidence>
<dbReference type="Gene3D" id="3.30.450.70">
    <property type="match status" value="1"/>
</dbReference>
<dbReference type="InterPro" id="IPR006722">
    <property type="entry name" value="Sedlin"/>
</dbReference>
<proteinExistence type="predicted"/>
<dbReference type="GO" id="GO:0006888">
    <property type="term" value="P:endoplasmic reticulum to Golgi vesicle-mediated transport"/>
    <property type="evidence" value="ECO:0007669"/>
    <property type="project" value="InterPro"/>
</dbReference>
<dbReference type="InterPro" id="IPR011012">
    <property type="entry name" value="Longin-like_dom_sf"/>
</dbReference>
<dbReference type="GeneID" id="36542831"/>
<dbReference type="SUPFAM" id="SSF64356">
    <property type="entry name" value="SNARE-like"/>
    <property type="match status" value="1"/>
</dbReference>